<evidence type="ECO:0000256" key="1">
    <source>
        <dbReference type="SAM" id="Phobius"/>
    </source>
</evidence>
<sequence length="119" mass="13316">MLNAALLALLAAVLIYPAYLLWRRADSFSWRARYLLAALPAAYTGLGWQVAALSYEWAGCQGNMKGLYACTFSGMDVTPLIGYGFFLTIPFFFVALPLSLWLLLDTAARQIGEWRGRQR</sequence>
<feature type="transmembrane region" description="Helical" evidence="1">
    <location>
        <begin position="81"/>
        <end position="104"/>
    </location>
</feature>
<keyword evidence="1" id="KW-0472">Membrane</keyword>
<dbReference type="EMBL" id="SLZY01000004">
    <property type="protein sequence ID" value="TCS72759.1"/>
    <property type="molecule type" value="Genomic_DNA"/>
</dbReference>
<gene>
    <name evidence="2" type="ORF">EDC61_104176</name>
</gene>
<proteinExistence type="predicted"/>
<accession>A0A4R3JX03</accession>
<comment type="caution">
    <text evidence="2">The sequence shown here is derived from an EMBL/GenBank/DDBJ whole genome shotgun (WGS) entry which is preliminary data.</text>
</comment>
<organism evidence="2 3">
    <name type="scientific">Sulfuritortus calidifontis</name>
    <dbReference type="NCBI Taxonomy" id="1914471"/>
    <lineage>
        <taxon>Bacteria</taxon>
        <taxon>Pseudomonadati</taxon>
        <taxon>Pseudomonadota</taxon>
        <taxon>Betaproteobacteria</taxon>
        <taxon>Nitrosomonadales</taxon>
        <taxon>Thiobacillaceae</taxon>
        <taxon>Sulfuritortus</taxon>
    </lineage>
</organism>
<feature type="transmembrane region" description="Helical" evidence="1">
    <location>
        <begin position="34"/>
        <end position="55"/>
    </location>
</feature>
<evidence type="ECO:0000313" key="2">
    <source>
        <dbReference type="EMBL" id="TCS72759.1"/>
    </source>
</evidence>
<evidence type="ECO:0000313" key="3">
    <source>
        <dbReference type="Proteomes" id="UP000295135"/>
    </source>
</evidence>
<dbReference type="OrthoDB" id="9182469at2"/>
<dbReference type="AlphaFoldDB" id="A0A4R3JX03"/>
<dbReference type="RefSeq" id="WP_126462460.1">
    <property type="nucleotide sequence ID" value="NZ_AP018721.1"/>
</dbReference>
<name>A0A4R3JX03_9PROT</name>
<keyword evidence="1" id="KW-0812">Transmembrane</keyword>
<feature type="transmembrane region" description="Helical" evidence="1">
    <location>
        <begin position="6"/>
        <end position="22"/>
    </location>
</feature>
<reference evidence="2 3" key="1">
    <citation type="submission" date="2019-03" db="EMBL/GenBank/DDBJ databases">
        <title>Genomic Encyclopedia of Type Strains, Phase IV (KMG-IV): sequencing the most valuable type-strain genomes for metagenomic binning, comparative biology and taxonomic classification.</title>
        <authorList>
            <person name="Goeker M."/>
        </authorList>
    </citation>
    <scope>NUCLEOTIDE SEQUENCE [LARGE SCALE GENOMIC DNA]</scope>
    <source>
        <strain evidence="2 3">DSM 103923</strain>
    </source>
</reference>
<protein>
    <submittedName>
        <fullName evidence="2">Uncharacterized protein</fullName>
    </submittedName>
</protein>
<keyword evidence="3" id="KW-1185">Reference proteome</keyword>
<keyword evidence="1" id="KW-1133">Transmembrane helix</keyword>
<dbReference type="Proteomes" id="UP000295135">
    <property type="component" value="Unassembled WGS sequence"/>
</dbReference>